<evidence type="ECO:0000313" key="3">
    <source>
        <dbReference type="EMBL" id="NHN35540.1"/>
    </source>
</evidence>
<evidence type="ECO:0000256" key="1">
    <source>
        <dbReference type="SAM" id="Phobius"/>
    </source>
</evidence>
<dbReference type="EMBL" id="JAAOIW010000043">
    <property type="protein sequence ID" value="NHN35540.1"/>
    <property type="molecule type" value="Genomic_DNA"/>
</dbReference>
<feature type="chain" id="PRO_5045421303" evidence="2">
    <location>
        <begin position="39"/>
        <end position="99"/>
    </location>
</feature>
<sequence>MNFIKKGFNLLKQRTMMVAAFAFAVVGMSVGFSGEGHAAPVAFTGVTLPFTVPDMLTTATNFVTLYGDWIMLAIAVIFTPVLLGLAFMLVRAARKGTKV</sequence>
<evidence type="ECO:0000256" key="2">
    <source>
        <dbReference type="SAM" id="SignalP"/>
    </source>
</evidence>
<gene>
    <name evidence="3" type="ORF">G9U52_38295</name>
</gene>
<comment type="caution">
    <text evidence="3">The sequence shown here is derived from an EMBL/GenBank/DDBJ whole genome shotgun (WGS) entry which is preliminary data.</text>
</comment>
<keyword evidence="4" id="KW-1185">Reference proteome</keyword>
<proteinExistence type="predicted"/>
<keyword evidence="1" id="KW-0472">Membrane</keyword>
<feature type="transmembrane region" description="Helical" evidence="1">
    <location>
        <begin position="69"/>
        <end position="90"/>
    </location>
</feature>
<dbReference type="RefSeq" id="WP_166158585.1">
    <property type="nucleotide sequence ID" value="NZ_JAAOIW010000043.1"/>
</dbReference>
<evidence type="ECO:0000313" key="4">
    <source>
        <dbReference type="Proteomes" id="UP001165962"/>
    </source>
</evidence>
<accession>A0ABX0JG55</accession>
<feature type="signal peptide" evidence="2">
    <location>
        <begin position="1"/>
        <end position="38"/>
    </location>
</feature>
<protein>
    <submittedName>
        <fullName evidence="3">Uncharacterized protein</fullName>
    </submittedName>
</protein>
<dbReference type="Proteomes" id="UP001165962">
    <property type="component" value="Unassembled WGS sequence"/>
</dbReference>
<name>A0ABX0JG55_9BACL</name>
<keyword evidence="1" id="KW-0812">Transmembrane</keyword>
<keyword evidence="2" id="KW-0732">Signal</keyword>
<organism evidence="3 4">
    <name type="scientific">Paenibacillus agricola</name>
    <dbReference type="NCBI Taxonomy" id="2716264"/>
    <lineage>
        <taxon>Bacteria</taxon>
        <taxon>Bacillati</taxon>
        <taxon>Bacillota</taxon>
        <taxon>Bacilli</taxon>
        <taxon>Bacillales</taxon>
        <taxon>Paenibacillaceae</taxon>
        <taxon>Paenibacillus</taxon>
    </lineage>
</organism>
<reference evidence="3" key="1">
    <citation type="submission" date="2020-03" db="EMBL/GenBank/DDBJ databases">
        <title>Draft sequencing of Paenibacilllus sp. S3N08.</title>
        <authorList>
            <person name="Kim D.-U."/>
        </authorList>
    </citation>
    <scope>NUCLEOTIDE SEQUENCE</scope>
    <source>
        <strain evidence="3">S3N08</strain>
    </source>
</reference>
<keyword evidence="1" id="KW-1133">Transmembrane helix</keyword>